<keyword evidence="3" id="KW-1185">Reference proteome</keyword>
<comment type="caution">
    <text evidence="2">The sequence shown here is derived from an EMBL/GenBank/DDBJ whole genome shotgun (WGS) entry which is preliminary data.</text>
</comment>
<dbReference type="PANTHER" id="PTHR33993">
    <property type="entry name" value="GLYOXALASE-RELATED"/>
    <property type="match status" value="1"/>
</dbReference>
<gene>
    <name evidence="2" type="ORF">FLL46_03610</name>
</gene>
<sequence>MFIKNNSGRHRVAKITHVDIAGIDGGKLKSFYGDLFDWNITRRDIPTFDYYDIETEGELTAGIRHEPEGRAEITIYIEVDDVEAYVEKAKSLGVNIRIPPMQYGDLKFAVIEDPEKNPVGLTQAKSN</sequence>
<dbReference type="InterPro" id="IPR037523">
    <property type="entry name" value="VOC_core"/>
</dbReference>
<dbReference type="PANTHER" id="PTHR33993:SF14">
    <property type="entry name" value="GB|AAF24581.1"/>
    <property type="match status" value="1"/>
</dbReference>
<evidence type="ECO:0000313" key="2">
    <source>
        <dbReference type="EMBL" id="TQV89227.1"/>
    </source>
</evidence>
<dbReference type="Gene3D" id="3.10.180.10">
    <property type="entry name" value="2,3-Dihydroxybiphenyl 1,2-Dioxygenase, domain 1"/>
    <property type="match status" value="1"/>
</dbReference>
<feature type="domain" description="VOC" evidence="1">
    <location>
        <begin position="14"/>
        <end position="124"/>
    </location>
</feature>
<dbReference type="PROSITE" id="PS51819">
    <property type="entry name" value="VOC"/>
    <property type="match status" value="1"/>
</dbReference>
<dbReference type="InterPro" id="IPR052164">
    <property type="entry name" value="Anthracycline_SecMetBiosynth"/>
</dbReference>
<name>A0A545UID6_9GAMM</name>
<dbReference type="EMBL" id="VIKS01000002">
    <property type="protein sequence ID" value="TQV89227.1"/>
    <property type="molecule type" value="Genomic_DNA"/>
</dbReference>
<dbReference type="InterPro" id="IPR029068">
    <property type="entry name" value="Glyas_Bleomycin-R_OHBP_Dase"/>
</dbReference>
<evidence type="ECO:0000313" key="3">
    <source>
        <dbReference type="Proteomes" id="UP000315439"/>
    </source>
</evidence>
<proteinExistence type="predicted"/>
<reference evidence="2 3" key="1">
    <citation type="submission" date="2019-07" db="EMBL/GenBank/DDBJ databases">
        <title>Draft genome for Aliikangiella sp. M105.</title>
        <authorList>
            <person name="Wang G."/>
        </authorList>
    </citation>
    <scope>NUCLEOTIDE SEQUENCE [LARGE SCALE GENOMIC DNA]</scope>
    <source>
        <strain evidence="2 3">M105</strain>
    </source>
</reference>
<accession>A0A545UID6</accession>
<protein>
    <recommendedName>
        <fullName evidence="1">VOC domain-containing protein</fullName>
    </recommendedName>
</protein>
<dbReference type="SUPFAM" id="SSF54593">
    <property type="entry name" value="Glyoxalase/Bleomycin resistance protein/Dihydroxybiphenyl dioxygenase"/>
    <property type="match status" value="1"/>
</dbReference>
<dbReference type="Proteomes" id="UP000315439">
    <property type="component" value="Unassembled WGS sequence"/>
</dbReference>
<evidence type="ECO:0000259" key="1">
    <source>
        <dbReference type="PROSITE" id="PS51819"/>
    </source>
</evidence>
<dbReference type="Pfam" id="PF00903">
    <property type="entry name" value="Glyoxalase"/>
    <property type="match status" value="1"/>
</dbReference>
<dbReference type="OrthoDB" id="9792323at2"/>
<organism evidence="2 3">
    <name type="scientific">Aliikangiella coralliicola</name>
    <dbReference type="NCBI Taxonomy" id="2592383"/>
    <lineage>
        <taxon>Bacteria</taxon>
        <taxon>Pseudomonadati</taxon>
        <taxon>Pseudomonadota</taxon>
        <taxon>Gammaproteobacteria</taxon>
        <taxon>Oceanospirillales</taxon>
        <taxon>Pleioneaceae</taxon>
        <taxon>Aliikangiella</taxon>
    </lineage>
</organism>
<dbReference type="AlphaFoldDB" id="A0A545UID6"/>
<dbReference type="InterPro" id="IPR004360">
    <property type="entry name" value="Glyas_Fos-R_dOase_dom"/>
</dbReference>